<evidence type="ECO:0008006" key="3">
    <source>
        <dbReference type="Google" id="ProtNLM"/>
    </source>
</evidence>
<comment type="caution">
    <text evidence="1">The sequence shown here is derived from an EMBL/GenBank/DDBJ whole genome shotgun (WGS) entry which is preliminary data.</text>
</comment>
<dbReference type="OrthoDB" id="8879094at2"/>
<proteinExistence type="predicted"/>
<dbReference type="EMBL" id="SMRP01000009">
    <property type="protein sequence ID" value="TDG21969.1"/>
    <property type="molecule type" value="Genomic_DNA"/>
</dbReference>
<dbReference type="Gene3D" id="3.40.190.10">
    <property type="entry name" value="Periplasmic binding protein-like II"/>
    <property type="match status" value="2"/>
</dbReference>
<gene>
    <name evidence="1" type="ORF">EYW47_18935</name>
</gene>
<reference evidence="1 2" key="1">
    <citation type="submission" date="2019-03" db="EMBL/GenBank/DDBJ databases">
        <title>Paraburkholderia sp. 4M-K11, isolated from subtropical forest soil.</title>
        <authorList>
            <person name="Gao Z.-H."/>
            <person name="Qiu L.-H."/>
        </authorList>
    </citation>
    <scope>NUCLEOTIDE SEQUENCE [LARGE SCALE GENOMIC DNA]</scope>
    <source>
        <strain evidence="1 2">4M-K11</strain>
    </source>
</reference>
<evidence type="ECO:0000313" key="1">
    <source>
        <dbReference type="EMBL" id="TDG21969.1"/>
    </source>
</evidence>
<dbReference type="InterPro" id="IPR011852">
    <property type="entry name" value="TRAP_TAXI"/>
</dbReference>
<evidence type="ECO:0000313" key="2">
    <source>
        <dbReference type="Proteomes" id="UP000295722"/>
    </source>
</evidence>
<dbReference type="Proteomes" id="UP000295722">
    <property type="component" value="Unassembled WGS sequence"/>
</dbReference>
<protein>
    <recommendedName>
        <fullName evidence="3">TRAP transporter TAXI family solute receptor</fullName>
    </recommendedName>
</protein>
<sequence>MRTPGTPSMNRYANPKFRLRCALAVLVLGAVVYATVHVLPDRLIRIAAGPIGGSFYDTALQYRRIVEARGFRVDIVPFQNTDEIYQKVADPSEHLDVGFVSEDLNKASDASLVSLGDIQLQPIFFFVNRNAEHGQAIRSFTDLRGLSIVLPPQRSLTSRTMKSILALYGIDATNTRIDFFPLSEAIARLKRGDYEAGLFILGADSQMIADLAEDANLELVQPAELEAIAKKLGYLKVVTLPAGVLDLARHIPDHDVSMLAATISVVAKQDMSAATQYALLEAMQEVHRGGSYVNRSGEFPRYAGNAGPVADTVAGFYRNGTPWIYAHFPSGLASVVDAYLAPLLALSFIFSALHIVTEFEGLKKFALLSVARVLVWRLRRQRGAGVPPGARTMALARLIESNMVPDEDHTRHWIKALREAIRT</sequence>
<organism evidence="1 2">
    <name type="scientific">Paraburkholderia silviterrae</name>
    <dbReference type="NCBI Taxonomy" id="2528715"/>
    <lineage>
        <taxon>Bacteria</taxon>
        <taxon>Pseudomonadati</taxon>
        <taxon>Pseudomonadota</taxon>
        <taxon>Betaproteobacteria</taxon>
        <taxon>Burkholderiales</taxon>
        <taxon>Burkholderiaceae</taxon>
        <taxon>Paraburkholderia</taxon>
    </lineage>
</organism>
<keyword evidence="2" id="KW-1185">Reference proteome</keyword>
<dbReference type="SUPFAM" id="SSF53850">
    <property type="entry name" value="Periplasmic binding protein-like II"/>
    <property type="match status" value="1"/>
</dbReference>
<dbReference type="Pfam" id="PF16868">
    <property type="entry name" value="NMT1_3"/>
    <property type="match status" value="1"/>
</dbReference>
<dbReference type="PANTHER" id="PTHR42941:SF1">
    <property type="entry name" value="SLL1037 PROTEIN"/>
    <property type="match status" value="1"/>
</dbReference>
<dbReference type="PANTHER" id="PTHR42941">
    <property type="entry name" value="SLL1037 PROTEIN"/>
    <property type="match status" value="1"/>
</dbReference>
<accession>A0A4V6PJ35</accession>
<name>A0A4V6PJ35_9BURK</name>
<dbReference type="AlphaFoldDB" id="A0A4V6PJ35"/>